<name>A0A6A3ZTD1_9STRA</name>
<comment type="caution">
    <text evidence="10">The sequence shown here is derived from an EMBL/GenBank/DDBJ whole genome shotgun (WGS) entry which is preliminary data.</text>
</comment>
<evidence type="ECO:0000313" key="19">
    <source>
        <dbReference type="Proteomes" id="UP000486351"/>
    </source>
</evidence>
<dbReference type="EMBL" id="QXGF01000391">
    <property type="protein sequence ID" value="KAE8940974.1"/>
    <property type="molecule type" value="Genomic_DNA"/>
</dbReference>
<dbReference type="Proteomes" id="UP000433483">
    <property type="component" value="Unassembled WGS sequence"/>
</dbReference>
<evidence type="ECO:0000313" key="15">
    <source>
        <dbReference type="Proteomes" id="UP000440732"/>
    </source>
</evidence>
<evidence type="ECO:0000313" key="3">
    <source>
        <dbReference type="EMBL" id="KAE8940974.1"/>
    </source>
</evidence>
<dbReference type="PROSITE" id="PS50966">
    <property type="entry name" value="ZF_SWIM"/>
    <property type="match status" value="1"/>
</dbReference>
<dbReference type="EMBL" id="QXFY01000333">
    <property type="protein sequence ID" value="KAE9347609.1"/>
    <property type="molecule type" value="Genomic_DNA"/>
</dbReference>
<evidence type="ECO:0000313" key="20">
    <source>
        <dbReference type="Proteomes" id="UP000488956"/>
    </source>
</evidence>
<evidence type="ECO:0000313" key="14">
    <source>
        <dbReference type="Proteomes" id="UP000440367"/>
    </source>
</evidence>
<evidence type="ECO:0000313" key="6">
    <source>
        <dbReference type="EMBL" id="KAE9117570.1"/>
    </source>
</evidence>
<evidence type="ECO:0000313" key="17">
    <source>
        <dbReference type="Proteomes" id="UP000460718"/>
    </source>
</evidence>
<dbReference type="Proteomes" id="UP000440732">
    <property type="component" value="Unassembled WGS sequence"/>
</dbReference>
<dbReference type="Proteomes" id="UP000488956">
    <property type="component" value="Unassembled WGS sequence"/>
</dbReference>
<dbReference type="Proteomes" id="UP000460718">
    <property type="component" value="Unassembled WGS sequence"/>
</dbReference>
<evidence type="ECO:0000313" key="18">
    <source>
        <dbReference type="Proteomes" id="UP000476176"/>
    </source>
</evidence>
<dbReference type="AlphaFoldDB" id="A0A6A3ZTD1"/>
<evidence type="ECO:0000313" key="9">
    <source>
        <dbReference type="EMBL" id="KAE9240965.1"/>
    </source>
</evidence>
<dbReference type="EMBL" id="QXFW01000518">
    <property type="protein sequence ID" value="KAE9009907.1"/>
    <property type="molecule type" value="Genomic_DNA"/>
</dbReference>
<dbReference type="EMBL" id="QXGA01000307">
    <property type="protein sequence ID" value="KAE9148125.1"/>
    <property type="molecule type" value="Genomic_DNA"/>
</dbReference>
<keyword evidence="13" id="KW-1185">Reference proteome</keyword>
<keyword evidence="1" id="KW-0863">Zinc-finger</keyword>
<dbReference type="Proteomes" id="UP000476176">
    <property type="component" value="Unassembled WGS sequence"/>
</dbReference>
<dbReference type="Proteomes" id="UP000429523">
    <property type="component" value="Unassembled WGS sequence"/>
</dbReference>
<dbReference type="GO" id="GO:0008270">
    <property type="term" value="F:zinc ion binding"/>
    <property type="evidence" value="ECO:0007669"/>
    <property type="project" value="UniProtKB-KW"/>
</dbReference>
<keyword evidence="1" id="KW-0479">Metal-binding</keyword>
<reference evidence="12 13" key="1">
    <citation type="submission" date="2018-08" db="EMBL/GenBank/DDBJ databases">
        <title>Genomic investigation of the strawberry pathogen Phytophthora fragariae indicates pathogenicity is determined by transcriptional variation in three key races.</title>
        <authorList>
            <person name="Adams T.M."/>
            <person name="Armitage A.D."/>
            <person name="Sobczyk M.K."/>
            <person name="Bates H.J."/>
            <person name="Dunwell J.M."/>
            <person name="Nellist C.F."/>
            <person name="Harrison R.J."/>
        </authorList>
    </citation>
    <scope>NUCLEOTIDE SEQUENCE [LARGE SCALE GENOMIC DNA]</scope>
    <source>
        <strain evidence="10 14">BC-1</strain>
        <strain evidence="9 18">BC-23</strain>
        <strain evidence="8 13">NOV-27</strain>
        <strain evidence="7 15">NOV-5</strain>
        <strain evidence="5 16">NOV-71</strain>
        <strain evidence="11 19">NOV-77</strain>
        <strain evidence="3 12">NOV-9</strain>
        <strain evidence="6 20">ONT-3</strain>
        <strain evidence="4 17">SCRP245</strain>
    </source>
</reference>
<dbReference type="EMBL" id="QXGB01000327">
    <property type="protein sequence ID" value="KAE9219292.1"/>
    <property type="molecule type" value="Genomic_DNA"/>
</dbReference>
<evidence type="ECO:0000313" key="7">
    <source>
        <dbReference type="EMBL" id="KAE9148125.1"/>
    </source>
</evidence>
<protein>
    <recommendedName>
        <fullName evidence="2">SWIM-type domain-containing protein</fullName>
    </recommendedName>
</protein>
<evidence type="ECO:0000256" key="1">
    <source>
        <dbReference type="PROSITE-ProRule" id="PRU00325"/>
    </source>
</evidence>
<dbReference type="Proteomes" id="UP000486351">
    <property type="component" value="Unassembled WGS sequence"/>
</dbReference>
<evidence type="ECO:0000313" key="10">
    <source>
        <dbReference type="EMBL" id="KAE9241501.1"/>
    </source>
</evidence>
<dbReference type="Proteomes" id="UP000440367">
    <property type="component" value="Unassembled WGS sequence"/>
</dbReference>
<evidence type="ECO:0000313" key="8">
    <source>
        <dbReference type="EMBL" id="KAE9219292.1"/>
    </source>
</evidence>
<dbReference type="Proteomes" id="UP000441208">
    <property type="component" value="Unassembled WGS sequence"/>
</dbReference>
<dbReference type="EMBL" id="QXFX01000390">
    <property type="protein sequence ID" value="KAE9117570.1"/>
    <property type="molecule type" value="Genomic_DNA"/>
</dbReference>
<proteinExistence type="predicted"/>
<feature type="domain" description="SWIM-type" evidence="2">
    <location>
        <begin position="25"/>
        <end position="60"/>
    </location>
</feature>
<dbReference type="EMBL" id="QXGD01000376">
    <property type="protein sequence ID" value="KAE9241501.1"/>
    <property type="molecule type" value="Genomic_DNA"/>
</dbReference>
<evidence type="ECO:0000313" key="4">
    <source>
        <dbReference type="EMBL" id="KAE9009907.1"/>
    </source>
</evidence>
<evidence type="ECO:0000259" key="2">
    <source>
        <dbReference type="PROSITE" id="PS50966"/>
    </source>
</evidence>
<dbReference type="EMBL" id="QXFZ01000493">
    <property type="protein sequence ID" value="KAE9114261.1"/>
    <property type="molecule type" value="Genomic_DNA"/>
</dbReference>
<gene>
    <name evidence="10" type="ORF">PF002_g9228</name>
    <name evidence="9" type="ORF">PF004_g7272</name>
    <name evidence="8" type="ORF">PF005_g7924</name>
    <name evidence="7" type="ORF">PF006_g7255</name>
    <name evidence="5" type="ORF">PF007_g10443</name>
    <name evidence="11" type="ORF">PF008_g7740</name>
    <name evidence="3" type="ORF">PF009_g9230</name>
    <name evidence="6" type="ORF">PF010_g8552</name>
    <name evidence="4" type="ORF">PF011_g10047</name>
</gene>
<dbReference type="EMBL" id="QXGC01000311">
    <property type="protein sequence ID" value="KAE9240965.1"/>
    <property type="molecule type" value="Genomic_DNA"/>
</dbReference>
<organism evidence="10 14">
    <name type="scientific">Phytophthora fragariae</name>
    <dbReference type="NCBI Taxonomy" id="53985"/>
    <lineage>
        <taxon>Eukaryota</taxon>
        <taxon>Sar</taxon>
        <taxon>Stramenopiles</taxon>
        <taxon>Oomycota</taxon>
        <taxon>Peronosporomycetes</taxon>
        <taxon>Peronosporales</taxon>
        <taxon>Peronosporaceae</taxon>
        <taxon>Phytophthora</taxon>
    </lineage>
</organism>
<evidence type="ECO:0000313" key="11">
    <source>
        <dbReference type="EMBL" id="KAE9347609.1"/>
    </source>
</evidence>
<evidence type="ECO:0000313" key="16">
    <source>
        <dbReference type="Proteomes" id="UP000441208"/>
    </source>
</evidence>
<evidence type="ECO:0000313" key="13">
    <source>
        <dbReference type="Proteomes" id="UP000433483"/>
    </source>
</evidence>
<evidence type="ECO:0000313" key="12">
    <source>
        <dbReference type="Proteomes" id="UP000429523"/>
    </source>
</evidence>
<sequence length="75" mass="7919">MLAPRFPPCSRRSPPLLAHPPCLLPPCRTASACSCARSAPSARNRSTPCRHVARMAVRASCSRRSAHGCVAALPA</sequence>
<dbReference type="InterPro" id="IPR007527">
    <property type="entry name" value="Znf_SWIM"/>
</dbReference>
<keyword evidence="1" id="KW-0862">Zinc</keyword>
<evidence type="ECO:0000313" key="5">
    <source>
        <dbReference type="EMBL" id="KAE9114261.1"/>
    </source>
</evidence>
<accession>A0A6A3ZTD1</accession>